<keyword evidence="7" id="KW-1185">Reference proteome</keyword>
<dbReference type="Gene3D" id="1.10.600.10">
    <property type="entry name" value="Farnesyl Diphosphate Synthase"/>
    <property type="match status" value="1"/>
</dbReference>
<dbReference type="PANTHER" id="PTHR12001:SF69">
    <property type="entry name" value="ALL TRANS-POLYPRENYL-DIPHOSPHATE SYNTHASE PDSS1"/>
    <property type="match status" value="1"/>
</dbReference>
<comment type="caution">
    <text evidence="6">The sequence shown here is derived from an EMBL/GenBank/DDBJ whole genome shotgun (WGS) entry which is preliminary data.</text>
</comment>
<evidence type="ECO:0000313" key="7">
    <source>
        <dbReference type="Proteomes" id="UP000605676"/>
    </source>
</evidence>
<organism evidence="6 7">
    <name type="scientific">Carboxylicivirga marina</name>
    <dbReference type="NCBI Taxonomy" id="2800988"/>
    <lineage>
        <taxon>Bacteria</taxon>
        <taxon>Pseudomonadati</taxon>
        <taxon>Bacteroidota</taxon>
        <taxon>Bacteroidia</taxon>
        <taxon>Marinilabiliales</taxon>
        <taxon>Marinilabiliaceae</taxon>
        <taxon>Carboxylicivirga</taxon>
    </lineage>
</organism>
<dbReference type="Pfam" id="PF01976">
    <property type="entry name" value="DUF116"/>
    <property type="match status" value="1"/>
</dbReference>
<dbReference type="InterPro" id="IPR002829">
    <property type="entry name" value="DUF116"/>
</dbReference>
<comment type="similarity">
    <text evidence="2">Belongs to the FPP/GGPP synthase family.</text>
</comment>
<comment type="cofactor">
    <cofactor evidence="1">
        <name>Mg(2+)</name>
        <dbReference type="ChEBI" id="CHEBI:18420"/>
    </cofactor>
</comment>
<sequence length="519" mass="57855">MDITQIKFEVPATLQERLALRESIREYVSEHKLVPPVSMDLLSDLTSQLIQKLQLKSGIKGWLMVEINNCVWKDTVASVPFNKRILLLPKCLSNTKSCQAEVDDLGLLCNMCSQCNIPDLQTRAEQLGMMSLVAEGFTSVVGLVESGVVDAVIGVSCLDSLEKAFPLLINNAVPGLAIPLNGDGCKNTSVDESYVYQMLEMKSESDANFLDYDFLKTKIKTWFEKEQLNSILSSHTDLTSNIVRHWMGGDGKRWRPYLLAATYMAVAGKNELPEKVHQAAVAIECFHKASLVHDDIQDGDLLRYDKETVNATYGVPIAINVGDMYLGEGYRLLAMCEQSNLVRVASDAHIALCKGQGLEFEWCNSPQSLNMDEVLDIFRHKTVPAFEVSLLIGAMCSGADEATLQILSNYSNALGIAYQLKDDIADFDTDEFLSLRPSVILAAICEANSDKSFIKKLLHTDDLKQFLRSGNNEQKLNSAIKRVESMVDKYHREALLVLNDISNIELKRLLFRVTGRILK</sequence>
<dbReference type="EMBL" id="JAENRR010000012">
    <property type="protein sequence ID" value="MBK3517110.1"/>
    <property type="molecule type" value="Genomic_DNA"/>
</dbReference>
<dbReference type="InterPro" id="IPR033749">
    <property type="entry name" value="Polyprenyl_synt_CS"/>
</dbReference>
<name>A0ABS1HI11_9BACT</name>
<accession>A0ABS1HI11</accession>
<keyword evidence="5" id="KW-0460">Magnesium</keyword>
<evidence type="ECO:0000256" key="5">
    <source>
        <dbReference type="ARBA" id="ARBA00022842"/>
    </source>
</evidence>
<dbReference type="RefSeq" id="WP_234445739.1">
    <property type="nucleotide sequence ID" value="NZ_JAENRR010000012.1"/>
</dbReference>
<proteinExistence type="inferred from homology"/>
<keyword evidence="3" id="KW-0808">Transferase</keyword>
<evidence type="ECO:0000313" key="6">
    <source>
        <dbReference type="EMBL" id="MBK3517110.1"/>
    </source>
</evidence>
<evidence type="ECO:0000256" key="3">
    <source>
        <dbReference type="ARBA" id="ARBA00022679"/>
    </source>
</evidence>
<evidence type="ECO:0000256" key="4">
    <source>
        <dbReference type="ARBA" id="ARBA00022723"/>
    </source>
</evidence>
<evidence type="ECO:0000256" key="1">
    <source>
        <dbReference type="ARBA" id="ARBA00001946"/>
    </source>
</evidence>
<dbReference type="InterPro" id="IPR000092">
    <property type="entry name" value="Polyprenyl_synt"/>
</dbReference>
<protein>
    <submittedName>
        <fullName evidence="6">Polyprenyl synthetase family protein</fullName>
    </submittedName>
</protein>
<keyword evidence="4" id="KW-0479">Metal-binding</keyword>
<dbReference type="InterPro" id="IPR008949">
    <property type="entry name" value="Isoprenoid_synthase_dom_sf"/>
</dbReference>
<gene>
    <name evidence="6" type="ORF">JIV24_07125</name>
</gene>
<dbReference type="SUPFAM" id="SSF48576">
    <property type="entry name" value="Terpenoid synthases"/>
    <property type="match status" value="1"/>
</dbReference>
<evidence type="ECO:0000256" key="2">
    <source>
        <dbReference type="ARBA" id="ARBA00006706"/>
    </source>
</evidence>
<dbReference type="Pfam" id="PF00348">
    <property type="entry name" value="polyprenyl_synt"/>
    <property type="match status" value="1"/>
</dbReference>
<dbReference type="Proteomes" id="UP000605676">
    <property type="component" value="Unassembled WGS sequence"/>
</dbReference>
<dbReference type="PANTHER" id="PTHR12001">
    <property type="entry name" value="GERANYLGERANYL PYROPHOSPHATE SYNTHASE"/>
    <property type="match status" value="1"/>
</dbReference>
<dbReference type="SFLD" id="SFLDS00005">
    <property type="entry name" value="Isoprenoid_Synthase_Type_I"/>
    <property type="match status" value="1"/>
</dbReference>
<reference evidence="6 7" key="1">
    <citation type="submission" date="2021-01" db="EMBL/GenBank/DDBJ databases">
        <title>Carboxyliciviraga sp.nov., isolated from coastal sediments.</title>
        <authorList>
            <person name="Lu D."/>
            <person name="Zhang T."/>
        </authorList>
    </citation>
    <scope>NUCLEOTIDE SEQUENCE [LARGE SCALE GENOMIC DNA]</scope>
    <source>
        <strain evidence="6 7">N1Y132</strain>
    </source>
</reference>
<dbReference type="PROSITE" id="PS00444">
    <property type="entry name" value="POLYPRENYL_SYNTHASE_2"/>
    <property type="match status" value="1"/>
</dbReference>